<reference evidence="2 3" key="1">
    <citation type="journal article" date="2018" name="Front. Plant Sci.">
        <title>Red Clover (Trifolium pratense) and Zigzag Clover (T. medium) - A Picture of Genomic Similarities and Differences.</title>
        <authorList>
            <person name="Dluhosova J."/>
            <person name="Istvanek J."/>
            <person name="Nedelnik J."/>
            <person name="Repkova J."/>
        </authorList>
    </citation>
    <scope>NUCLEOTIDE SEQUENCE [LARGE SCALE GENOMIC DNA]</scope>
    <source>
        <strain evidence="3">cv. 10/8</strain>
        <tissue evidence="2">Leaf</tissue>
    </source>
</reference>
<keyword evidence="3" id="KW-1185">Reference proteome</keyword>
<comment type="caution">
    <text evidence="2">The sequence shown here is derived from an EMBL/GenBank/DDBJ whole genome shotgun (WGS) entry which is preliminary data.</text>
</comment>
<feature type="compositionally biased region" description="Polar residues" evidence="1">
    <location>
        <begin position="22"/>
        <end position="37"/>
    </location>
</feature>
<feature type="region of interest" description="Disordered" evidence="1">
    <location>
        <begin position="79"/>
        <end position="149"/>
    </location>
</feature>
<sequence length="149" mass="16388">MEALFNTVEVVDHVANDTTRVTRNRSAYQLNNSSTGKTGPVKPKEHAGKYDKKRKVDVKSDLQASGLSKKCTKKVGQCENGNVMSKSKKSKLNAEGNQTSGANKNGRIVSSPIGDRRKSAEALKRHQLDELNNLKSNDGRSTVNEEQFQ</sequence>
<name>A0A392Q6J3_9FABA</name>
<organism evidence="2 3">
    <name type="scientific">Trifolium medium</name>
    <dbReference type="NCBI Taxonomy" id="97028"/>
    <lineage>
        <taxon>Eukaryota</taxon>
        <taxon>Viridiplantae</taxon>
        <taxon>Streptophyta</taxon>
        <taxon>Embryophyta</taxon>
        <taxon>Tracheophyta</taxon>
        <taxon>Spermatophyta</taxon>
        <taxon>Magnoliopsida</taxon>
        <taxon>eudicotyledons</taxon>
        <taxon>Gunneridae</taxon>
        <taxon>Pentapetalae</taxon>
        <taxon>rosids</taxon>
        <taxon>fabids</taxon>
        <taxon>Fabales</taxon>
        <taxon>Fabaceae</taxon>
        <taxon>Papilionoideae</taxon>
        <taxon>50 kb inversion clade</taxon>
        <taxon>NPAAA clade</taxon>
        <taxon>Hologalegina</taxon>
        <taxon>IRL clade</taxon>
        <taxon>Trifolieae</taxon>
        <taxon>Trifolium</taxon>
    </lineage>
</organism>
<feature type="region of interest" description="Disordered" evidence="1">
    <location>
        <begin position="22"/>
        <end position="65"/>
    </location>
</feature>
<feature type="compositionally biased region" description="Polar residues" evidence="1">
    <location>
        <begin position="133"/>
        <end position="149"/>
    </location>
</feature>
<evidence type="ECO:0000256" key="1">
    <source>
        <dbReference type="SAM" id="MobiDB-lite"/>
    </source>
</evidence>
<dbReference type="Proteomes" id="UP000265520">
    <property type="component" value="Unassembled WGS sequence"/>
</dbReference>
<feature type="non-terminal residue" evidence="2">
    <location>
        <position position="149"/>
    </location>
</feature>
<accession>A0A392Q6J3</accession>
<evidence type="ECO:0000313" key="2">
    <source>
        <dbReference type="EMBL" id="MCI19748.1"/>
    </source>
</evidence>
<dbReference type="EMBL" id="LXQA010116402">
    <property type="protein sequence ID" value="MCI19748.1"/>
    <property type="molecule type" value="Genomic_DNA"/>
</dbReference>
<dbReference type="AlphaFoldDB" id="A0A392Q6J3"/>
<feature type="compositionally biased region" description="Basic and acidic residues" evidence="1">
    <location>
        <begin position="114"/>
        <end position="129"/>
    </location>
</feature>
<protein>
    <submittedName>
        <fullName evidence="2">Mediator of DNA damage checkpoint protein</fullName>
    </submittedName>
</protein>
<proteinExistence type="predicted"/>
<evidence type="ECO:0000313" key="3">
    <source>
        <dbReference type="Proteomes" id="UP000265520"/>
    </source>
</evidence>